<protein>
    <submittedName>
        <fullName evidence="3">SNF2-related protein</fullName>
    </submittedName>
</protein>
<dbReference type="PROSITE" id="PS51192">
    <property type="entry name" value="HELICASE_ATP_BIND_1"/>
    <property type="match status" value="1"/>
</dbReference>
<comment type="caution">
    <text evidence="3">The sequence shown here is derived from an EMBL/GenBank/DDBJ whole genome shotgun (WGS) entry which is preliminary data.</text>
</comment>
<dbReference type="Gene3D" id="3.40.50.10810">
    <property type="entry name" value="Tandem AAA-ATPase domain"/>
    <property type="match status" value="1"/>
</dbReference>
<dbReference type="Pfam" id="PF00176">
    <property type="entry name" value="SNF2-rel_dom"/>
    <property type="match status" value="1"/>
</dbReference>
<dbReference type="Proteomes" id="UP001589865">
    <property type="component" value="Unassembled WGS sequence"/>
</dbReference>
<gene>
    <name evidence="3" type="ORF">ACFFGY_06705</name>
</gene>
<keyword evidence="4" id="KW-1185">Reference proteome</keyword>
<feature type="domain" description="Helicase ATP-binding" evidence="2">
    <location>
        <begin position="119"/>
        <end position="272"/>
    </location>
</feature>
<reference evidence="3 4" key="1">
    <citation type="submission" date="2024-09" db="EMBL/GenBank/DDBJ databases">
        <authorList>
            <person name="Sun Q."/>
            <person name="Mori K."/>
        </authorList>
    </citation>
    <scope>NUCLEOTIDE SEQUENCE [LARGE SCALE GENOMIC DNA]</scope>
    <source>
        <strain evidence="3 4">TBRC 5777</strain>
    </source>
</reference>
<name>A0ABV6JQE5_9PROT</name>
<evidence type="ECO:0000313" key="3">
    <source>
        <dbReference type="EMBL" id="MFC0407934.1"/>
    </source>
</evidence>
<accession>A0ABV6JQE5</accession>
<evidence type="ECO:0000259" key="2">
    <source>
        <dbReference type="PROSITE" id="PS51192"/>
    </source>
</evidence>
<dbReference type="InterPro" id="IPR000330">
    <property type="entry name" value="SNF2_N"/>
</dbReference>
<dbReference type="InterPro" id="IPR038718">
    <property type="entry name" value="SNF2-like_sf"/>
</dbReference>
<evidence type="ECO:0000256" key="1">
    <source>
        <dbReference type="ARBA" id="ARBA00022801"/>
    </source>
</evidence>
<dbReference type="SUPFAM" id="SSF52540">
    <property type="entry name" value="P-loop containing nucleoside triphosphate hydrolases"/>
    <property type="match status" value="2"/>
</dbReference>
<dbReference type="PANTHER" id="PTHR45766">
    <property type="entry name" value="DNA ANNEALING HELICASE AND ENDONUCLEASE ZRANB3 FAMILY MEMBER"/>
    <property type="match status" value="1"/>
</dbReference>
<dbReference type="RefSeq" id="WP_377043667.1">
    <property type="nucleotide sequence ID" value="NZ_JBHLUN010000005.1"/>
</dbReference>
<proteinExistence type="predicted"/>
<dbReference type="InterPro" id="IPR014001">
    <property type="entry name" value="Helicase_ATP-bd"/>
</dbReference>
<dbReference type="CDD" id="cd18793">
    <property type="entry name" value="SF2_C_SNF"/>
    <property type="match status" value="1"/>
</dbReference>
<dbReference type="InterPro" id="IPR049730">
    <property type="entry name" value="SNF2/RAD54-like_C"/>
</dbReference>
<dbReference type="InterPro" id="IPR027417">
    <property type="entry name" value="P-loop_NTPase"/>
</dbReference>
<evidence type="ECO:0000313" key="4">
    <source>
        <dbReference type="Proteomes" id="UP001589865"/>
    </source>
</evidence>
<dbReference type="SMART" id="SM00487">
    <property type="entry name" value="DEXDc"/>
    <property type="match status" value="1"/>
</dbReference>
<dbReference type="EMBL" id="JBHLUN010000005">
    <property type="protein sequence ID" value="MFC0407934.1"/>
    <property type="molecule type" value="Genomic_DNA"/>
</dbReference>
<dbReference type="PANTHER" id="PTHR45766:SF6">
    <property type="entry name" value="SWI_SNF-RELATED MATRIX-ASSOCIATED ACTIN-DEPENDENT REGULATOR OF CHROMATIN SUBFAMILY A-LIKE PROTEIN 1"/>
    <property type="match status" value="1"/>
</dbReference>
<sequence length="559" mass="61724">MTARTYGRLRLLPEGWEISALEPHVSIRLKAIFPRVPKQSTGSFHLPHDLAADADLLWFTERYPLEVSAEDRAVLEGGQRGFLAMQAEMERIYLPDYQPPAYAGLREGQVIRHYQAQAIEVAARGKGLLLGDECGLGKTFTGAGFCLGEGRLPAAIVCQVHIQKQWAGVLERFTTLRVHMVKKASAYSLPPADVYIFRYSQIAGWTEVFGTGMFRTVIYDEPQELRGGMDTARGRGAAVLTEHSAFRLGLTATPIYNYGVEIYRIMGFINPEVLGPFEDFYREYVNGQTGKLKEPRALGTYLREQHAFLRRTKADVGGELPAVNRVIDTVNYDESEIRSVDDAARRLAVRATTGAFVERGNAARELDLMVRQATGISKAAAVADVVRVLVESGEPVVLMGWHRDVYDIWLKRLKDLSPAMYTGSESPAQKQRARDAFVAGETNLLIMSLRSAAGLDGLQARCSTMVFGELDWSPGIHHQCIERLDREGQTQPVTALFLVAEDGSDPPMMELLGLKASEAHQVVDPSLGVQAVHSDDSRLKALAARYLRRGSAAEMGEAA</sequence>
<dbReference type="Gene3D" id="3.40.50.300">
    <property type="entry name" value="P-loop containing nucleotide triphosphate hydrolases"/>
    <property type="match status" value="1"/>
</dbReference>
<organism evidence="3 4">
    <name type="scientific">Roseomonas elaeocarpi</name>
    <dbReference type="NCBI Taxonomy" id="907779"/>
    <lineage>
        <taxon>Bacteria</taxon>
        <taxon>Pseudomonadati</taxon>
        <taxon>Pseudomonadota</taxon>
        <taxon>Alphaproteobacteria</taxon>
        <taxon>Acetobacterales</taxon>
        <taxon>Roseomonadaceae</taxon>
        <taxon>Roseomonas</taxon>
    </lineage>
</organism>
<keyword evidence="1" id="KW-0378">Hydrolase</keyword>